<feature type="region of interest" description="Disordered" evidence="1">
    <location>
        <begin position="86"/>
        <end position="119"/>
    </location>
</feature>
<feature type="compositionally biased region" description="Basic and acidic residues" evidence="1">
    <location>
        <begin position="150"/>
        <end position="171"/>
    </location>
</feature>
<evidence type="ECO:0000313" key="2">
    <source>
        <dbReference type="EMBL" id="CAG8621154.1"/>
    </source>
</evidence>
<gene>
    <name evidence="2" type="ORF">PBRASI_LOCUS8715</name>
</gene>
<sequence length="171" mass="19644">MLSLPNLNIEVHFFFIRSPRRNRYTANDPNLTPNNPPRPLPPFAPRSRFIEDDYFSTSDEEIEALLENGELQAYLYYQDGSPTPYHPLNIIQTKKAKSKKRDKRLPNGDREHGDTKNKSAFNFVFDPGCLNDTKDLWSVGEKNGIKNGIKKSEKSHVEKIDTKKSECKSTS</sequence>
<dbReference type="EMBL" id="CAJVPI010001629">
    <property type="protein sequence ID" value="CAG8621154.1"/>
    <property type="molecule type" value="Genomic_DNA"/>
</dbReference>
<comment type="caution">
    <text evidence="2">The sequence shown here is derived from an EMBL/GenBank/DDBJ whole genome shotgun (WGS) entry which is preliminary data.</text>
</comment>
<evidence type="ECO:0000256" key="1">
    <source>
        <dbReference type="SAM" id="MobiDB-lite"/>
    </source>
</evidence>
<reference evidence="2" key="1">
    <citation type="submission" date="2021-06" db="EMBL/GenBank/DDBJ databases">
        <authorList>
            <person name="Kallberg Y."/>
            <person name="Tangrot J."/>
            <person name="Rosling A."/>
        </authorList>
    </citation>
    <scope>NUCLEOTIDE SEQUENCE</scope>
    <source>
        <strain evidence="2">BR232B</strain>
    </source>
</reference>
<accession>A0A9N9D320</accession>
<dbReference type="AlphaFoldDB" id="A0A9N9D320"/>
<feature type="region of interest" description="Disordered" evidence="1">
    <location>
        <begin position="146"/>
        <end position="171"/>
    </location>
</feature>
<name>A0A9N9D320_9GLOM</name>
<proteinExistence type="predicted"/>
<dbReference type="Proteomes" id="UP000789739">
    <property type="component" value="Unassembled WGS sequence"/>
</dbReference>
<dbReference type="OrthoDB" id="10422146at2759"/>
<feature type="compositionally biased region" description="Basic and acidic residues" evidence="1">
    <location>
        <begin position="104"/>
        <end position="117"/>
    </location>
</feature>
<feature type="compositionally biased region" description="Basic residues" evidence="1">
    <location>
        <begin position="94"/>
        <end position="103"/>
    </location>
</feature>
<evidence type="ECO:0000313" key="3">
    <source>
        <dbReference type="Proteomes" id="UP000789739"/>
    </source>
</evidence>
<organism evidence="2 3">
    <name type="scientific">Paraglomus brasilianum</name>
    <dbReference type="NCBI Taxonomy" id="144538"/>
    <lineage>
        <taxon>Eukaryota</taxon>
        <taxon>Fungi</taxon>
        <taxon>Fungi incertae sedis</taxon>
        <taxon>Mucoromycota</taxon>
        <taxon>Glomeromycotina</taxon>
        <taxon>Glomeromycetes</taxon>
        <taxon>Paraglomerales</taxon>
        <taxon>Paraglomeraceae</taxon>
        <taxon>Paraglomus</taxon>
    </lineage>
</organism>
<protein>
    <submittedName>
        <fullName evidence="2">6521_t:CDS:1</fullName>
    </submittedName>
</protein>
<keyword evidence="3" id="KW-1185">Reference proteome</keyword>